<accession>A0A8K0GQ40</accession>
<dbReference type="OrthoDB" id="3592703at2759"/>
<dbReference type="InterPro" id="IPR036291">
    <property type="entry name" value="NAD(P)-bd_dom_sf"/>
</dbReference>
<evidence type="ECO:0000313" key="2">
    <source>
        <dbReference type="Proteomes" id="UP000796880"/>
    </source>
</evidence>
<sequence length="140" mass="15786">MGDLAVRNGGKTATVETEGKWVWFRERRGQEVTGFGREKREGKGGRDVERSSHRRLVSIGYSLAKEFLKSGDNVVICSRSTDGVESAVQSLREEFGEQHVWVAEYLVPNIRSIIANGSMKPTYIRFLTVLKAYTKIFSVK</sequence>
<proteinExistence type="predicted"/>
<dbReference type="PANTHER" id="PTHR24314:SF15">
    <property type="entry name" value="CHLOROPHYLL(IDE) B REDUCTASE NOL, CHLOROPLASTIC"/>
    <property type="match status" value="1"/>
</dbReference>
<dbReference type="GO" id="GO:0010304">
    <property type="term" value="P:PSII associated light-harvesting complex II catabolic process"/>
    <property type="evidence" value="ECO:0007669"/>
    <property type="project" value="TreeGrafter"/>
</dbReference>
<reference evidence="1" key="1">
    <citation type="submission" date="2020-03" db="EMBL/GenBank/DDBJ databases">
        <title>A high-quality chromosome-level genome assembly of a woody plant with both climbing and erect habits, Rhamnella rubrinervis.</title>
        <authorList>
            <person name="Lu Z."/>
            <person name="Yang Y."/>
            <person name="Zhu X."/>
            <person name="Sun Y."/>
        </authorList>
    </citation>
    <scope>NUCLEOTIDE SEQUENCE</scope>
    <source>
        <strain evidence="1">BYM</strain>
        <tissue evidence="1">Leaf</tissue>
    </source>
</reference>
<dbReference type="GO" id="GO:0034256">
    <property type="term" value="F:chlorophyll(ide) b reductase activity"/>
    <property type="evidence" value="ECO:0007669"/>
    <property type="project" value="TreeGrafter"/>
</dbReference>
<name>A0A8K0GQ40_9ROSA</name>
<dbReference type="SUPFAM" id="SSF51735">
    <property type="entry name" value="NAD(P)-binding Rossmann-fold domains"/>
    <property type="match status" value="1"/>
</dbReference>
<dbReference type="PANTHER" id="PTHR24314">
    <property type="entry name" value="NON-SPECIFIC LIPID TRANSFER PROTEIN-RELATED"/>
    <property type="match status" value="1"/>
</dbReference>
<dbReference type="InterPro" id="IPR052625">
    <property type="entry name" value="Chl_b_Red"/>
</dbReference>
<dbReference type="AlphaFoldDB" id="A0A8K0GQ40"/>
<evidence type="ECO:0000313" key="1">
    <source>
        <dbReference type="EMBL" id="KAF3434349.1"/>
    </source>
</evidence>
<dbReference type="EMBL" id="VOIH02000011">
    <property type="protein sequence ID" value="KAF3434349.1"/>
    <property type="molecule type" value="Genomic_DNA"/>
</dbReference>
<gene>
    <name evidence="1" type="ORF">FNV43_RR25452</name>
</gene>
<comment type="caution">
    <text evidence="1">The sequence shown here is derived from an EMBL/GenBank/DDBJ whole genome shotgun (WGS) entry which is preliminary data.</text>
</comment>
<protein>
    <submittedName>
        <fullName evidence="1">Uncharacterized protein</fullName>
    </submittedName>
</protein>
<dbReference type="GO" id="GO:0015996">
    <property type="term" value="P:chlorophyll catabolic process"/>
    <property type="evidence" value="ECO:0007669"/>
    <property type="project" value="TreeGrafter"/>
</dbReference>
<dbReference type="Gene3D" id="3.40.50.720">
    <property type="entry name" value="NAD(P)-binding Rossmann-like Domain"/>
    <property type="match status" value="1"/>
</dbReference>
<dbReference type="Proteomes" id="UP000796880">
    <property type="component" value="Unassembled WGS sequence"/>
</dbReference>
<organism evidence="1 2">
    <name type="scientific">Rhamnella rubrinervis</name>
    <dbReference type="NCBI Taxonomy" id="2594499"/>
    <lineage>
        <taxon>Eukaryota</taxon>
        <taxon>Viridiplantae</taxon>
        <taxon>Streptophyta</taxon>
        <taxon>Embryophyta</taxon>
        <taxon>Tracheophyta</taxon>
        <taxon>Spermatophyta</taxon>
        <taxon>Magnoliopsida</taxon>
        <taxon>eudicotyledons</taxon>
        <taxon>Gunneridae</taxon>
        <taxon>Pentapetalae</taxon>
        <taxon>rosids</taxon>
        <taxon>fabids</taxon>
        <taxon>Rosales</taxon>
        <taxon>Rhamnaceae</taxon>
        <taxon>rhamnoid group</taxon>
        <taxon>Rhamneae</taxon>
        <taxon>Rhamnella</taxon>
    </lineage>
</organism>
<keyword evidence="2" id="KW-1185">Reference proteome</keyword>